<evidence type="ECO:0000313" key="5">
    <source>
        <dbReference type="Proteomes" id="UP000053024"/>
    </source>
</evidence>
<feature type="region of interest" description="Disordered" evidence="1">
    <location>
        <begin position="55"/>
        <end position="110"/>
    </location>
</feature>
<reference evidence="4 5" key="1">
    <citation type="submission" date="2015-10" db="EMBL/GenBank/DDBJ databases">
        <title>Draft genome sequence of Streptomyces bungoensis DSM 41781, type strain for the species Streptomyces bungoensis.</title>
        <authorList>
            <person name="Ruckert C."/>
            <person name="Winkler A."/>
            <person name="Kalinowski J."/>
            <person name="Kampfer P."/>
            <person name="Glaeser S."/>
        </authorList>
    </citation>
    <scope>NUCLEOTIDE SEQUENCE [LARGE SCALE GENOMIC DNA]</scope>
    <source>
        <strain evidence="4 5">DSM 41781</strain>
    </source>
</reference>
<accession>A0A124I474</accession>
<comment type="caution">
    <text evidence="4">The sequence shown here is derived from an EMBL/GenBank/DDBJ whole genome shotgun (WGS) entry which is preliminary data.</text>
</comment>
<dbReference type="OrthoDB" id="3874291at2"/>
<dbReference type="Proteomes" id="UP000053024">
    <property type="component" value="Unassembled WGS sequence"/>
</dbReference>
<dbReference type="EMBL" id="LMWX01000017">
    <property type="protein sequence ID" value="KUN85995.1"/>
    <property type="molecule type" value="Genomic_DNA"/>
</dbReference>
<gene>
    <name evidence="4" type="ORF">AQJ66_12210</name>
</gene>
<dbReference type="Gene3D" id="1.10.101.10">
    <property type="entry name" value="PGBD-like superfamily/PGBD"/>
    <property type="match status" value="1"/>
</dbReference>
<feature type="region of interest" description="Disordered" evidence="1">
    <location>
        <begin position="161"/>
        <end position="233"/>
    </location>
</feature>
<evidence type="ECO:0000313" key="4">
    <source>
        <dbReference type="EMBL" id="KUN85995.1"/>
    </source>
</evidence>
<sequence length="301" mass="30425">MSEPTGHTCPQCGAPRGSDNTPSCDCTRRVAEALSQARTARAAAAEDFHPLRIRPYVEVGEPGEGADGTEGDAVDHPGVTAVGEPGGSAAPSAVPAPAGEAHDVSPQEAPRRSRRVLLLSVAGAGAAVVAAAGIAGGLLSYRTPSHAHTAEEIRQSVPDVTAAHGTASPSAPAPSPSASPVPAAPAATSASPSADPSPSTASPSASRPASATPSATVSRTADARPTTVPVLRLGDEGPEVTELQLRLKQLLLYGDQVTGVFTRPVEDAVRNYQWTRGIQGDDPGVYGPATRARLEAETSQP</sequence>
<dbReference type="InterPro" id="IPR002477">
    <property type="entry name" value="Peptidoglycan-bd-like"/>
</dbReference>
<keyword evidence="2" id="KW-0812">Transmembrane</keyword>
<evidence type="ECO:0000256" key="2">
    <source>
        <dbReference type="SAM" id="Phobius"/>
    </source>
</evidence>
<protein>
    <recommendedName>
        <fullName evidence="3">Peptidoglycan binding-like domain-containing protein</fullName>
    </recommendedName>
</protein>
<keyword evidence="2" id="KW-1133">Transmembrane helix</keyword>
<feature type="domain" description="Peptidoglycan binding-like" evidence="3">
    <location>
        <begin position="237"/>
        <end position="294"/>
    </location>
</feature>
<feature type="region of interest" description="Disordered" evidence="1">
    <location>
        <begin position="1"/>
        <end position="25"/>
    </location>
</feature>
<feature type="compositionally biased region" description="Pro residues" evidence="1">
    <location>
        <begin position="171"/>
        <end position="183"/>
    </location>
</feature>
<name>A0A124I474_9ACTN</name>
<feature type="compositionally biased region" description="Basic and acidic residues" evidence="1">
    <location>
        <begin position="100"/>
        <end position="110"/>
    </location>
</feature>
<dbReference type="InterPro" id="IPR036365">
    <property type="entry name" value="PGBD-like_sf"/>
</dbReference>
<proteinExistence type="predicted"/>
<dbReference type="AlphaFoldDB" id="A0A124I474"/>
<evidence type="ECO:0000256" key="1">
    <source>
        <dbReference type="SAM" id="MobiDB-lite"/>
    </source>
</evidence>
<dbReference type="STRING" id="285568.AQJ66_12210"/>
<keyword evidence="5" id="KW-1185">Reference proteome</keyword>
<dbReference type="SUPFAM" id="SSF47090">
    <property type="entry name" value="PGBD-like"/>
    <property type="match status" value="1"/>
</dbReference>
<feature type="compositionally biased region" description="Low complexity" evidence="1">
    <location>
        <begin position="81"/>
        <end position="99"/>
    </location>
</feature>
<dbReference type="RefSeq" id="WP_061920075.1">
    <property type="nucleotide sequence ID" value="NZ_JBEYBH010000023.1"/>
</dbReference>
<feature type="compositionally biased region" description="Low complexity" evidence="1">
    <location>
        <begin position="184"/>
        <end position="220"/>
    </location>
</feature>
<organism evidence="4 5">
    <name type="scientific">Streptomyces bungoensis</name>
    <dbReference type="NCBI Taxonomy" id="285568"/>
    <lineage>
        <taxon>Bacteria</taxon>
        <taxon>Bacillati</taxon>
        <taxon>Actinomycetota</taxon>
        <taxon>Actinomycetes</taxon>
        <taxon>Kitasatosporales</taxon>
        <taxon>Streptomycetaceae</taxon>
        <taxon>Streptomyces</taxon>
    </lineage>
</organism>
<feature type="transmembrane region" description="Helical" evidence="2">
    <location>
        <begin position="116"/>
        <end position="139"/>
    </location>
</feature>
<dbReference type="Pfam" id="PF01471">
    <property type="entry name" value="PG_binding_1"/>
    <property type="match status" value="1"/>
</dbReference>
<keyword evidence="2" id="KW-0472">Membrane</keyword>
<dbReference type="InterPro" id="IPR036366">
    <property type="entry name" value="PGBDSf"/>
</dbReference>
<evidence type="ECO:0000259" key="3">
    <source>
        <dbReference type="Pfam" id="PF01471"/>
    </source>
</evidence>